<dbReference type="InterPro" id="IPR012655">
    <property type="entry name" value="YrzI"/>
</dbReference>
<sequence>MIINMLFFTITVHPKKMTAEEITHQQMIEEIMEENRRKQYSIIRF</sequence>
<organism evidence="1 2">
    <name type="scientific">Niallia circulans</name>
    <name type="common">Bacillus circulans</name>
    <dbReference type="NCBI Taxonomy" id="1397"/>
    <lineage>
        <taxon>Bacteria</taxon>
        <taxon>Bacillati</taxon>
        <taxon>Bacillota</taxon>
        <taxon>Bacilli</taxon>
        <taxon>Bacillales</taxon>
        <taxon>Bacillaceae</taxon>
        <taxon>Niallia</taxon>
    </lineage>
</organism>
<accession>A0A268F5M6</accession>
<proteinExistence type="predicted"/>
<comment type="caution">
    <text evidence="1">The sequence shown here is derived from an EMBL/GenBank/DDBJ whole genome shotgun (WGS) entry which is preliminary data.</text>
</comment>
<name>A0A268F5M6_NIACI</name>
<evidence type="ECO:0000313" key="1">
    <source>
        <dbReference type="EMBL" id="PAD80649.1"/>
    </source>
</evidence>
<dbReference type="AlphaFoldDB" id="A0A268F5M6"/>
<dbReference type="Pfam" id="PF09501">
    <property type="entry name" value="Bac_small_YrzI"/>
    <property type="match status" value="1"/>
</dbReference>
<protein>
    <submittedName>
        <fullName evidence="1">YrzI family small protein</fullName>
    </submittedName>
</protein>
<gene>
    <name evidence="1" type="ORF">CHH57_24115</name>
</gene>
<evidence type="ECO:0000313" key="2">
    <source>
        <dbReference type="Proteomes" id="UP000216961"/>
    </source>
</evidence>
<dbReference type="EMBL" id="NPBQ01000148">
    <property type="protein sequence ID" value="PAD80649.1"/>
    <property type="molecule type" value="Genomic_DNA"/>
</dbReference>
<dbReference type="OrthoDB" id="2974285at2"/>
<dbReference type="KEGG" id="bcir:C2I06_10435"/>
<dbReference type="RefSeq" id="WP_082138421.1">
    <property type="nucleotide sequence ID" value="NZ_CP026031.1"/>
</dbReference>
<dbReference type="GeneID" id="56350573"/>
<dbReference type="Proteomes" id="UP000216961">
    <property type="component" value="Unassembled WGS sequence"/>
</dbReference>
<reference evidence="1 2" key="1">
    <citation type="submission" date="2017-07" db="EMBL/GenBank/DDBJ databases">
        <title>Isolation and whole genome analysis of endospore-forming bacteria from heroin.</title>
        <authorList>
            <person name="Kalinowski J."/>
            <person name="Ahrens B."/>
            <person name="Al-Dilaimi A."/>
            <person name="Winkler A."/>
            <person name="Wibberg D."/>
            <person name="Schleenbecker U."/>
            <person name="Ruckert C."/>
            <person name="Wolfel R."/>
            <person name="Grass G."/>
        </authorList>
    </citation>
    <scope>NUCLEOTIDE SEQUENCE [LARGE SCALE GENOMIC DNA]</scope>
    <source>
        <strain evidence="1 2">7521-2</strain>
    </source>
</reference>